<dbReference type="EMBL" id="WBVQ01000002">
    <property type="protein sequence ID" value="KAB2815607.1"/>
    <property type="molecule type" value="Genomic_DNA"/>
</dbReference>
<proteinExistence type="predicted"/>
<dbReference type="RefSeq" id="WP_151693037.1">
    <property type="nucleotide sequence ID" value="NZ_BMGX01000001.1"/>
</dbReference>
<reference evidence="1 2" key="1">
    <citation type="submission" date="2019-10" db="EMBL/GenBank/DDBJ databases">
        <title>Genome sequence of Phaeocystidibacter marisrubri JCM30614 (type strain).</title>
        <authorList>
            <person name="Bowman J.P."/>
        </authorList>
    </citation>
    <scope>NUCLEOTIDE SEQUENCE [LARGE SCALE GENOMIC DNA]</scope>
    <source>
        <strain evidence="1 2">JCM 30614</strain>
    </source>
</reference>
<evidence type="ECO:0000313" key="1">
    <source>
        <dbReference type="EMBL" id="KAB2815607.1"/>
    </source>
</evidence>
<comment type="caution">
    <text evidence="1">The sequence shown here is derived from an EMBL/GenBank/DDBJ whole genome shotgun (WGS) entry which is preliminary data.</text>
</comment>
<dbReference type="Proteomes" id="UP000484164">
    <property type="component" value="Unassembled WGS sequence"/>
</dbReference>
<dbReference type="AlphaFoldDB" id="A0A6L3ZDU2"/>
<name>A0A6L3ZDU2_9FLAO</name>
<accession>A0A6L3ZDU2</accession>
<protein>
    <submittedName>
        <fullName evidence="1">Uncharacterized protein</fullName>
    </submittedName>
</protein>
<sequence>MKYQIEDLQMKNDSQEEQFRTRAIFEDLFKMAKEGKPISAHERNYVYSCLKISLVHTEDPDTLDFLNDAKFKSYYLSYFHDITGGSKYYKPHKTEVVQISPEEARKDLAYLIREADKWYEVIQKTNHSNQLLQQCSKQCREDIQSLDDLPEIKNDLFAKGRFYYRYKKWAILLQSKHLFHIAEEILEKSGSSFVNFTLCNQDIEMNEYSIIHILNRHYSKITKQYETGKSYHNEDFYPRQLDLKIQEVFDQYSTVCNDVKSIDWITFELNEVYYSIWTGTKTKQVKGTGNVTYRRLNTFYPVTKDSELNKIKEREKIVISPTLNLYI</sequence>
<dbReference type="OrthoDB" id="1364997at2"/>
<evidence type="ECO:0000313" key="2">
    <source>
        <dbReference type="Proteomes" id="UP000484164"/>
    </source>
</evidence>
<gene>
    <name evidence="1" type="ORF">F8C82_07850</name>
</gene>
<organism evidence="1 2">
    <name type="scientific">Phaeocystidibacter marisrubri</name>
    <dbReference type="NCBI Taxonomy" id="1577780"/>
    <lineage>
        <taxon>Bacteria</taxon>
        <taxon>Pseudomonadati</taxon>
        <taxon>Bacteroidota</taxon>
        <taxon>Flavobacteriia</taxon>
        <taxon>Flavobacteriales</taxon>
        <taxon>Phaeocystidibacteraceae</taxon>
        <taxon>Phaeocystidibacter</taxon>
    </lineage>
</organism>
<keyword evidence="2" id="KW-1185">Reference proteome</keyword>